<feature type="compositionally biased region" description="Gly residues" evidence="2">
    <location>
        <begin position="285"/>
        <end position="307"/>
    </location>
</feature>
<dbReference type="Pfam" id="PF00823">
    <property type="entry name" value="PPE"/>
    <property type="match status" value="1"/>
</dbReference>
<dbReference type="EMBL" id="CP023445">
    <property type="protein sequence ID" value="ATE55244.1"/>
    <property type="molecule type" value="Genomic_DNA"/>
</dbReference>
<dbReference type="InterPro" id="IPR038332">
    <property type="entry name" value="PPE_sf"/>
</dbReference>
<dbReference type="SUPFAM" id="SSF140459">
    <property type="entry name" value="PE/PPE dimer-like"/>
    <property type="match status" value="1"/>
</dbReference>
<feature type="compositionally biased region" description="Basic and acidic residues" evidence="2">
    <location>
        <begin position="175"/>
        <end position="184"/>
    </location>
</feature>
<dbReference type="Gene3D" id="1.20.1260.20">
    <property type="entry name" value="PPE superfamily"/>
    <property type="match status" value="1"/>
</dbReference>
<protein>
    <recommendedName>
        <fullName evidence="3">PPE domain-containing protein</fullName>
    </recommendedName>
</protein>
<feature type="compositionally biased region" description="Gly residues" evidence="2">
    <location>
        <begin position="234"/>
        <end position="244"/>
    </location>
</feature>
<evidence type="ECO:0000313" key="5">
    <source>
        <dbReference type="Proteomes" id="UP000218505"/>
    </source>
</evidence>
<dbReference type="InterPro" id="IPR000030">
    <property type="entry name" value="PPE_dom"/>
</dbReference>
<evidence type="ECO:0000313" key="4">
    <source>
        <dbReference type="EMBL" id="ATE55244.1"/>
    </source>
</evidence>
<feature type="compositionally biased region" description="Low complexity" evidence="2">
    <location>
        <begin position="264"/>
        <end position="284"/>
    </location>
</feature>
<dbReference type="AlphaFoldDB" id="A0A290Z8C6"/>
<evidence type="ECO:0000259" key="3">
    <source>
        <dbReference type="Pfam" id="PF00823"/>
    </source>
</evidence>
<dbReference type="RefSeq" id="WP_096495079.1">
    <property type="nucleotide sequence ID" value="NZ_CP023445.1"/>
</dbReference>
<accession>A0A290Z8C6</accession>
<comment type="similarity">
    <text evidence="1">Belongs to the mycobacterial PPE family.</text>
</comment>
<feature type="compositionally biased region" description="Basic and acidic residues" evidence="2">
    <location>
        <begin position="364"/>
        <end position="374"/>
    </location>
</feature>
<proteinExistence type="inferred from homology"/>
<feature type="domain" description="PPE" evidence="3">
    <location>
        <begin position="20"/>
        <end position="122"/>
    </location>
</feature>
<sequence length="393" mass="39988">MRHEGVRWEGHTHREMHDMLHTDADPGRVVERGARWDGISAELTEVVAEMGEVRKKLGECWKGEAATAASGLLGEHVERLTGLSRIAGGTGCHITTAGVQLQCARDMMPEVPGALEDAASALAGANPLTGVVLGSLVGQAARAAWLESRKRRAVEVMRGHESNSQDISHMVANDENSRRARDWKVFSGGPGASDFPVEPHADDPSTGGPGGVPPRGSGEGFAFDGVPVTPTDHGVGGPAAGAAGGTTAVSSSAETQHGGREAYPAPAQQQAGQAGGPQAQAWQVGSGGGGWGRGGARGGARPSGGAGAAQAAQPWSGAAPPVPGRGPAEARQGEARPVPSRAPGAGGSSLYGPLGQSPTGGRGSEQEWRRKVPHEEELFGLDGLLAAPRVIGE</sequence>
<dbReference type="Proteomes" id="UP000218505">
    <property type="component" value="Chromosome"/>
</dbReference>
<name>A0A290Z8C6_9PSEU</name>
<evidence type="ECO:0000256" key="1">
    <source>
        <dbReference type="ARBA" id="ARBA00010652"/>
    </source>
</evidence>
<evidence type="ECO:0000256" key="2">
    <source>
        <dbReference type="SAM" id="MobiDB-lite"/>
    </source>
</evidence>
<organism evidence="4 5">
    <name type="scientific">Actinosynnema pretiosum</name>
    <dbReference type="NCBI Taxonomy" id="42197"/>
    <lineage>
        <taxon>Bacteria</taxon>
        <taxon>Bacillati</taxon>
        <taxon>Actinomycetota</taxon>
        <taxon>Actinomycetes</taxon>
        <taxon>Pseudonocardiales</taxon>
        <taxon>Pseudonocardiaceae</taxon>
        <taxon>Actinosynnema</taxon>
    </lineage>
</organism>
<keyword evidence="5" id="KW-1185">Reference proteome</keyword>
<feature type="compositionally biased region" description="Low complexity" evidence="2">
    <location>
        <begin position="308"/>
        <end position="330"/>
    </location>
</feature>
<gene>
    <name evidence="4" type="ORF">CNX65_19775</name>
</gene>
<reference evidence="4" key="1">
    <citation type="submission" date="2017-09" db="EMBL/GenBank/DDBJ databases">
        <title>Complete Genome Sequence of ansamitocin-producing Bacterium Actinosynnema pretiosum X47.</title>
        <authorList>
            <person name="Cao G."/>
            <person name="Zong G."/>
            <person name="Zhong C."/>
            <person name="Fu J."/>
        </authorList>
    </citation>
    <scope>NUCLEOTIDE SEQUENCE [LARGE SCALE GENOMIC DNA]</scope>
    <source>
        <strain evidence="4">X47</strain>
    </source>
</reference>
<dbReference type="KEGG" id="apre:CNX65_19775"/>
<feature type="region of interest" description="Disordered" evidence="2">
    <location>
        <begin position="156"/>
        <end position="374"/>
    </location>
</feature>